<dbReference type="AlphaFoldDB" id="A0A923NI18"/>
<dbReference type="CDD" id="cd16443">
    <property type="entry name" value="LplA"/>
    <property type="match status" value="1"/>
</dbReference>
<proteinExistence type="predicted"/>
<dbReference type="SUPFAM" id="SSF55681">
    <property type="entry name" value="Class II aaRS and biotin synthetases"/>
    <property type="match status" value="1"/>
</dbReference>
<keyword evidence="10" id="KW-1185">Reference proteome</keyword>
<dbReference type="SUPFAM" id="SSF82649">
    <property type="entry name" value="SufE/NifU"/>
    <property type="match status" value="1"/>
</dbReference>
<comment type="pathway">
    <text evidence="2">Protein modification; protein lipoylation via exogenous pathway; protein N(6)-(lipoyl)lysine from lipoate: step 1/2.</text>
</comment>
<keyword evidence="6" id="KW-0067">ATP-binding</keyword>
<dbReference type="Proteomes" id="UP000602647">
    <property type="component" value="Unassembled WGS sequence"/>
</dbReference>
<feature type="domain" description="BPL/LPL catalytic" evidence="8">
    <location>
        <begin position="26"/>
        <end position="217"/>
    </location>
</feature>
<dbReference type="Pfam" id="PF10437">
    <property type="entry name" value="Lip_prot_lig_C"/>
    <property type="match status" value="1"/>
</dbReference>
<dbReference type="InterPro" id="IPR019491">
    <property type="entry name" value="Lipoate_protein_ligase_C"/>
</dbReference>
<dbReference type="GO" id="GO:0005524">
    <property type="term" value="F:ATP binding"/>
    <property type="evidence" value="ECO:0007669"/>
    <property type="project" value="UniProtKB-KW"/>
</dbReference>
<dbReference type="EC" id="6.3.1.20" evidence="3"/>
<gene>
    <name evidence="9" type="ORF">H9L42_06185</name>
</gene>
<name>A0A923NI18_9FIRM</name>
<evidence type="ECO:0000256" key="5">
    <source>
        <dbReference type="ARBA" id="ARBA00022741"/>
    </source>
</evidence>
<comment type="pathway">
    <text evidence="1">Protein modification; protein lipoylation via exogenous pathway; protein N(6)-(lipoyl)lysine from lipoate: step 2/2.</text>
</comment>
<sequence length="331" mass="37683">MIYIENNSHDPTYNLAFEEYVFAKTKYDEPILLLWQNGPSVIVGKFQNTLEEINYDYIREKGIKVVRRNTGGGAVYHDLGNLNYSFIIPDVEMKVDFKTFTTPIVKALRSYGIDAEQTGRNDILAGGRKFSGNAQQFSGHKLLHHGTLMFDVHMEDVADALNVKAGKFKSKATKSVRSRVTNLKPLFFEQNGGKDMTVLEFKKLLLDWFGREYDLKTVELTEDQKREIELLQKEKFATDGWNFGRSPRADIVRGDFFRCGQVEFHFAISEHRIQEVKITGDFFASKDIEELEAMFAGVSYDREGILAVLQNAELGSYLGDVTAEELADVIV</sequence>
<dbReference type="GO" id="GO:0017118">
    <property type="term" value="F:lipoyltransferase activity"/>
    <property type="evidence" value="ECO:0007669"/>
    <property type="project" value="TreeGrafter"/>
</dbReference>
<keyword evidence="4 9" id="KW-0436">Ligase</keyword>
<dbReference type="InterPro" id="IPR004562">
    <property type="entry name" value="LipoylTrfase_LipoateP_Ligase"/>
</dbReference>
<comment type="catalytic activity">
    <reaction evidence="7">
        <text>L-lysyl-[lipoyl-carrier protein] + (R)-lipoate + ATP = N(6)-[(R)-lipoyl]-L-lysyl-[lipoyl-carrier protein] + AMP + diphosphate + H(+)</text>
        <dbReference type="Rhea" id="RHEA:49288"/>
        <dbReference type="Rhea" id="RHEA-COMP:10500"/>
        <dbReference type="Rhea" id="RHEA-COMP:10502"/>
        <dbReference type="ChEBI" id="CHEBI:15378"/>
        <dbReference type="ChEBI" id="CHEBI:29969"/>
        <dbReference type="ChEBI" id="CHEBI:30616"/>
        <dbReference type="ChEBI" id="CHEBI:33019"/>
        <dbReference type="ChEBI" id="CHEBI:83088"/>
        <dbReference type="ChEBI" id="CHEBI:83099"/>
        <dbReference type="ChEBI" id="CHEBI:456215"/>
        <dbReference type="EC" id="6.3.1.20"/>
    </reaction>
</comment>
<evidence type="ECO:0000256" key="3">
    <source>
        <dbReference type="ARBA" id="ARBA00012367"/>
    </source>
</evidence>
<evidence type="ECO:0000256" key="7">
    <source>
        <dbReference type="ARBA" id="ARBA00048037"/>
    </source>
</evidence>
<dbReference type="RefSeq" id="WP_187302517.1">
    <property type="nucleotide sequence ID" value="NZ_JACRYT010000004.1"/>
</dbReference>
<evidence type="ECO:0000259" key="8">
    <source>
        <dbReference type="PROSITE" id="PS51733"/>
    </source>
</evidence>
<reference evidence="9" key="1">
    <citation type="submission" date="2020-08" db="EMBL/GenBank/DDBJ databases">
        <title>Genome public.</title>
        <authorList>
            <person name="Liu C."/>
            <person name="Sun Q."/>
        </authorList>
    </citation>
    <scope>NUCLEOTIDE SEQUENCE</scope>
    <source>
        <strain evidence="9">BX12</strain>
    </source>
</reference>
<evidence type="ECO:0000256" key="2">
    <source>
        <dbReference type="ARBA" id="ARBA00005124"/>
    </source>
</evidence>
<dbReference type="PROSITE" id="PS51733">
    <property type="entry name" value="BPL_LPL_CATALYTIC"/>
    <property type="match status" value="1"/>
</dbReference>
<dbReference type="PANTHER" id="PTHR12561:SF3">
    <property type="entry name" value="LIPOYLTRANSFERASE 1, MITOCHONDRIAL"/>
    <property type="match status" value="1"/>
</dbReference>
<dbReference type="GO" id="GO:0016979">
    <property type="term" value="F:lipoate-protein ligase activity"/>
    <property type="evidence" value="ECO:0007669"/>
    <property type="project" value="UniProtKB-EC"/>
</dbReference>
<evidence type="ECO:0000313" key="9">
    <source>
        <dbReference type="EMBL" id="MBC6679411.1"/>
    </source>
</evidence>
<dbReference type="NCBIfam" id="TIGR00545">
    <property type="entry name" value="lipoyltrans"/>
    <property type="match status" value="1"/>
</dbReference>
<evidence type="ECO:0000256" key="6">
    <source>
        <dbReference type="ARBA" id="ARBA00022840"/>
    </source>
</evidence>
<protein>
    <recommendedName>
        <fullName evidence="3">lipoate--protein ligase</fullName>
        <ecNumber evidence="3">6.3.1.20</ecNumber>
    </recommendedName>
</protein>
<keyword evidence="5" id="KW-0547">Nucleotide-binding</keyword>
<dbReference type="Gene3D" id="3.30.390.50">
    <property type="entry name" value="CO dehydrogenase flavoprotein, C-terminal domain"/>
    <property type="match status" value="1"/>
</dbReference>
<dbReference type="EMBL" id="JACRYT010000004">
    <property type="protein sequence ID" value="MBC6679411.1"/>
    <property type="molecule type" value="Genomic_DNA"/>
</dbReference>
<organism evidence="9 10">
    <name type="scientific">Zhenpiania hominis</name>
    <dbReference type="NCBI Taxonomy" id="2763644"/>
    <lineage>
        <taxon>Bacteria</taxon>
        <taxon>Bacillati</taxon>
        <taxon>Bacillota</taxon>
        <taxon>Clostridia</taxon>
        <taxon>Peptostreptococcales</taxon>
        <taxon>Anaerovoracaceae</taxon>
        <taxon>Zhenpiania</taxon>
    </lineage>
</organism>
<accession>A0A923NI18</accession>
<dbReference type="GO" id="GO:0005737">
    <property type="term" value="C:cytoplasm"/>
    <property type="evidence" value="ECO:0007669"/>
    <property type="project" value="TreeGrafter"/>
</dbReference>
<evidence type="ECO:0000313" key="10">
    <source>
        <dbReference type="Proteomes" id="UP000602647"/>
    </source>
</evidence>
<comment type="caution">
    <text evidence="9">The sequence shown here is derived from an EMBL/GenBank/DDBJ whole genome shotgun (WGS) entry which is preliminary data.</text>
</comment>
<dbReference type="GO" id="GO:0009249">
    <property type="term" value="P:protein lipoylation"/>
    <property type="evidence" value="ECO:0007669"/>
    <property type="project" value="InterPro"/>
</dbReference>
<dbReference type="Pfam" id="PF21948">
    <property type="entry name" value="LplA-B_cat"/>
    <property type="match status" value="1"/>
</dbReference>
<dbReference type="Gene3D" id="3.30.930.10">
    <property type="entry name" value="Bira Bifunctional Protein, Domain 2"/>
    <property type="match status" value="1"/>
</dbReference>
<dbReference type="InterPro" id="IPR045864">
    <property type="entry name" value="aa-tRNA-synth_II/BPL/LPL"/>
</dbReference>
<dbReference type="PANTHER" id="PTHR12561">
    <property type="entry name" value="LIPOATE-PROTEIN LIGASE"/>
    <property type="match status" value="1"/>
</dbReference>
<evidence type="ECO:0000256" key="1">
    <source>
        <dbReference type="ARBA" id="ARBA00005085"/>
    </source>
</evidence>
<evidence type="ECO:0000256" key="4">
    <source>
        <dbReference type="ARBA" id="ARBA00022598"/>
    </source>
</evidence>
<dbReference type="InterPro" id="IPR004143">
    <property type="entry name" value="BPL_LPL_catalytic"/>
</dbReference>